<dbReference type="OrthoDB" id="8590699at2"/>
<dbReference type="Gene3D" id="3.30.70.920">
    <property type="match status" value="1"/>
</dbReference>
<reference evidence="5 6" key="1">
    <citation type="submission" date="2016-10" db="EMBL/GenBank/DDBJ databases">
        <authorList>
            <person name="de Groot N.N."/>
        </authorList>
    </citation>
    <scope>NUCLEOTIDE SEQUENCE [LARGE SCALE GENOMIC DNA]</scope>
    <source>
        <strain evidence="5 6">DSM 14789</strain>
    </source>
</reference>
<name>A0A1G9I4Z1_9GAMM</name>
<dbReference type="InterPro" id="IPR000485">
    <property type="entry name" value="AsnC-type_HTH_dom"/>
</dbReference>
<dbReference type="GO" id="GO:0006355">
    <property type="term" value="P:regulation of DNA-templated transcription"/>
    <property type="evidence" value="ECO:0007669"/>
    <property type="project" value="UniProtKB-ARBA"/>
</dbReference>
<dbReference type="Proteomes" id="UP000198654">
    <property type="component" value="Unassembled WGS sequence"/>
</dbReference>
<dbReference type="InterPro" id="IPR019888">
    <property type="entry name" value="Tscrpt_reg_AsnC-like"/>
</dbReference>
<dbReference type="RefSeq" id="WP_089726237.1">
    <property type="nucleotide sequence ID" value="NZ_FNGI01000002.1"/>
</dbReference>
<feature type="domain" description="HTH asnC-type" evidence="4">
    <location>
        <begin position="3"/>
        <end position="64"/>
    </location>
</feature>
<dbReference type="InterPro" id="IPR036388">
    <property type="entry name" value="WH-like_DNA-bd_sf"/>
</dbReference>
<dbReference type="Pfam" id="PF01037">
    <property type="entry name" value="AsnC_trans_reg"/>
    <property type="match status" value="1"/>
</dbReference>
<evidence type="ECO:0000256" key="2">
    <source>
        <dbReference type="ARBA" id="ARBA00023125"/>
    </source>
</evidence>
<dbReference type="PROSITE" id="PS50956">
    <property type="entry name" value="HTH_ASNC_2"/>
    <property type="match status" value="1"/>
</dbReference>
<keyword evidence="3" id="KW-0804">Transcription</keyword>
<protein>
    <submittedName>
        <fullName evidence="5">Transcriptional regulator, AsnC family</fullName>
    </submittedName>
</protein>
<evidence type="ECO:0000256" key="1">
    <source>
        <dbReference type="ARBA" id="ARBA00023015"/>
    </source>
</evidence>
<dbReference type="STRING" id="119000.SAMN05661010_01040"/>
<dbReference type="PRINTS" id="PR00033">
    <property type="entry name" value="HTHASNC"/>
</dbReference>
<dbReference type="GO" id="GO:0043565">
    <property type="term" value="F:sequence-specific DNA binding"/>
    <property type="evidence" value="ECO:0007669"/>
    <property type="project" value="InterPro"/>
</dbReference>
<keyword evidence="2" id="KW-0238">DNA-binding</keyword>
<evidence type="ECO:0000313" key="5">
    <source>
        <dbReference type="EMBL" id="SDL19934.1"/>
    </source>
</evidence>
<proteinExistence type="predicted"/>
<dbReference type="InterPro" id="IPR036390">
    <property type="entry name" value="WH_DNA-bd_sf"/>
</dbReference>
<evidence type="ECO:0000259" key="4">
    <source>
        <dbReference type="PROSITE" id="PS50956"/>
    </source>
</evidence>
<dbReference type="AlphaFoldDB" id="A0A1G9I4Z1"/>
<evidence type="ECO:0000256" key="3">
    <source>
        <dbReference type="ARBA" id="ARBA00023163"/>
    </source>
</evidence>
<evidence type="ECO:0000313" key="6">
    <source>
        <dbReference type="Proteomes" id="UP000198654"/>
    </source>
</evidence>
<gene>
    <name evidence="5" type="ORF">SAMN05661010_01040</name>
</gene>
<dbReference type="EMBL" id="FNGI01000002">
    <property type="protein sequence ID" value="SDL19934.1"/>
    <property type="molecule type" value="Genomic_DNA"/>
</dbReference>
<dbReference type="Gene3D" id="1.10.10.10">
    <property type="entry name" value="Winged helix-like DNA-binding domain superfamily/Winged helix DNA-binding domain"/>
    <property type="match status" value="1"/>
</dbReference>
<organism evidence="5 6">
    <name type="scientific">Modicisalibacter muralis</name>
    <dbReference type="NCBI Taxonomy" id="119000"/>
    <lineage>
        <taxon>Bacteria</taxon>
        <taxon>Pseudomonadati</taxon>
        <taxon>Pseudomonadota</taxon>
        <taxon>Gammaproteobacteria</taxon>
        <taxon>Oceanospirillales</taxon>
        <taxon>Halomonadaceae</taxon>
        <taxon>Modicisalibacter</taxon>
    </lineage>
</organism>
<dbReference type="SUPFAM" id="SSF46785">
    <property type="entry name" value="Winged helix' DNA-binding domain"/>
    <property type="match status" value="1"/>
</dbReference>
<dbReference type="PANTHER" id="PTHR30154:SF34">
    <property type="entry name" value="TRANSCRIPTIONAL REGULATOR AZLB"/>
    <property type="match status" value="1"/>
</dbReference>
<dbReference type="Pfam" id="PF13412">
    <property type="entry name" value="HTH_24"/>
    <property type="match status" value="1"/>
</dbReference>
<keyword evidence="6" id="KW-1185">Reference proteome</keyword>
<dbReference type="GO" id="GO:0005829">
    <property type="term" value="C:cytosol"/>
    <property type="evidence" value="ECO:0007669"/>
    <property type="project" value="TreeGrafter"/>
</dbReference>
<dbReference type="SMART" id="SM00344">
    <property type="entry name" value="HTH_ASNC"/>
    <property type="match status" value="1"/>
</dbReference>
<dbReference type="InterPro" id="IPR019887">
    <property type="entry name" value="Tscrpt_reg_AsnC/Lrp_C"/>
</dbReference>
<keyword evidence="1" id="KW-0805">Transcription regulation</keyword>
<accession>A0A1G9I4Z1</accession>
<dbReference type="InterPro" id="IPR011991">
    <property type="entry name" value="ArsR-like_HTH"/>
</dbReference>
<sequence>MELDAFDHRILTALQRDADISNTLLADAIGLSASACLRRVARLKKLGVIRRVVAVIDPAKVNRALTAVVTVEFARHGSGYRQQFVGKVRSEAAITQCYVVTGEVSCVVILHVHDMEEYLSLADRLFDQDENVQAFHTYIVMQTVKQETSIPLEAPNRAGD</sequence>
<dbReference type="SUPFAM" id="SSF54909">
    <property type="entry name" value="Dimeric alpha+beta barrel"/>
    <property type="match status" value="1"/>
</dbReference>
<dbReference type="CDD" id="cd00090">
    <property type="entry name" value="HTH_ARSR"/>
    <property type="match status" value="1"/>
</dbReference>
<dbReference type="GO" id="GO:0043200">
    <property type="term" value="P:response to amino acid"/>
    <property type="evidence" value="ECO:0007669"/>
    <property type="project" value="TreeGrafter"/>
</dbReference>
<dbReference type="PANTHER" id="PTHR30154">
    <property type="entry name" value="LEUCINE-RESPONSIVE REGULATORY PROTEIN"/>
    <property type="match status" value="1"/>
</dbReference>
<dbReference type="InterPro" id="IPR011008">
    <property type="entry name" value="Dimeric_a/b-barrel"/>
</dbReference>